<dbReference type="Proteomes" id="UP001187531">
    <property type="component" value="Unassembled WGS sequence"/>
</dbReference>
<gene>
    <name evidence="2" type="ORF">QYM36_002974</name>
</gene>
<sequence>MMEKQKLENEDSDSISTISAKDFSPLTRAPSYISEAPPVYRKHKSAAAQIAKTISWTVVAVAFILGGSIIFAAWIQASASCTAKTSVNEKVAAEPIAEPQSLVQNSISEDPNESSEEKIVETVILEEDPLNILNQIPEKNLRINRMPLEFLFDDLFADMSENNHRANMNCFVEKKKTDEMEEQAAKDLLLPFGLNFTTDPKFIRTTGEKMMVVCESGSDHINSRGPSMPYLPFEGPLPGPLPIMVGPMPFSFNGPIPQEPMRPNHPPQIPIEIVREIVNESPVKVQGDGPAQFLRHPPPPPVHMPQRPVSDRRANGRAMIFDQPAVAMRPPMEEQKRFPQPTGRAISGELNLHLTPPKPHFAESQLRPQARRMSMEELPPLPMHQQIFPPQPVFAPPHQQMRNARASVDRTPNEPHFIQPRSADVKKRQKRCSCDCAC</sequence>
<feature type="transmembrane region" description="Helical" evidence="1">
    <location>
        <begin position="54"/>
        <end position="75"/>
    </location>
</feature>
<protein>
    <submittedName>
        <fullName evidence="2">Uncharacterized protein</fullName>
    </submittedName>
</protein>
<keyword evidence="3" id="KW-1185">Reference proteome</keyword>
<keyword evidence="1" id="KW-1133">Transmembrane helix</keyword>
<reference evidence="2" key="1">
    <citation type="submission" date="2023-07" db="EMBL/GenBank/DDBJ databases">
        <title>Chromosome-level genome assembly of Artemia franciscana.</title>
        <authorList>
            <person name="Jo E."/>
        </authorList>
    </citation>
    <scope>NUCLEOTIDE SEQUENCE</scope>
    <source>
        <tissue evidence="2">Whole body</tissue>
    </source>
</reference>
<accession>A0AA88IE64</accession>
<dbReference type="EMBL" id="JAVRJZ010000005">
    <property type="protein sequence ID" value="KAK2722626.1"/>
    <property type="molecule type" value="Genomic_DNA"/>
</dbReference>
<proteinExistence type="predicted"/>
<evidence type="ECO:0000313" key="2">
    <source>
        <dbReference type="EMBL" id="KAK2722626.1"/>
    </source>
</evidence>
<name>A0AA88IE64_ARTSF</name>
<evidence type="ECO:0000256" key="1">
    <source>
        <dbReference type="SAM" id="Phobius"/>
    </source>
</evidence>
<evidence type="ECO:0000313" key="3">
    <source>
        <dbReference type="Proteomes" id="UP001187531"/>
    </source>
</evidence>
<organism evidence="2 3">
    <name type="scientific">Artemia franciscana</name>
    <name type="common">Brine shrimp</name>
    <name type="synonym">Artemia sanfranciscana</name>
    <dbReference type="NCBI Taxonomy" id="6661"/>
    <lineage>
        <taxon>Eukaryota</taxon>
        <taxon>Metazoa</taxon>
        <taxon>Ecdysozoa</taxon>
        <taxon>Arthropoda</taxon>
        <taxon>Crustacea</taxon>
        <taxon>Branchiopoda</taxon>
        <taxon>Anostraca</taxon>
        <taxon>Artemiidae</taxon>
        <taxon>Artemia</taxon>
    </lineage>
</organism>
<comment type="caution">
    <text evidence="2">The sequence shown here is derived from an EMBL/GenBank/DDBJ whole genome shotgun (WGS) entry which is preliminary data.</text>
</comment>
<keyword evidence="1" id="KW-0812">Transmembrane</keyword>
<keyword evidence="1" id="KW-0472">Membrane</keyword>
<dbReference type="AlphaFoldDB" id="A0AA88IE64"/>